<reference evidence="1" key="1">
    <citation type="submission" date="2020-02" db="EMBL/GenBank/DDBJ databases">
        <authorList>
            <person name="Meier V. D."/>
        </authorList>
    </citation>
    <scope>NUCLEOTIDE SEQUENCE</scope>
    <source>
        <strain evidence="1">AVDCRST_MAG19</strain>
    </source>
</reference>
<organism evidence="1">
    <name type="scientific">uncultured Thermomicrobiales bacterium</name>
    <dbReference type="NCBI Taxonomy" id="1645740"/>
    <lineage>
        <taxon>Bacteria</taxon>
        <taxon>Pseudomonadati</taxon>
        <taxon>Thermomicrobiota</taxon>
        <taxon>Thermomicrobia</taxon>
        <taxon>Thermomicrobiales</taxon>
        <taxon>environmental samples</taxon>
    </lineage>
</organism>
<dbReference type="EMBL" id="CADCWL010000108">
    <property type="protein sequence ID" value="CAA9566512.1"/>
    <property type="molecule type" value="Genomic_DNA"/>
</dbReference>
<dbReference type="AlphaFoldDB" id="A0A6J4V4F9"/>
<dbReference type="InterPro" id="IPR035069">
    <property type="entry name" value="TTHA1013/TTHA0281-like"/>
</dbReference>
<proteinExistence type="predicted"/>
<sequence>MTNAPILIVRSDEDEEHVAIVPDRRRCSAPAESGKEAAREAQTAHCLRFGAARAARVPIPAPTLRPTRSEAKAAVAPR</sequence>
<protein>
    <submittedName>
        <fullName evidence="1">Uncharacterized protein</fullName>
    </submittedName>
</protein>
<accession>A0A6J4V4F9</accession>
<dbReference type="SUPFAM" id="SSF143100">
    <property type="entry name" value="TTHA1013/TTHA0281-like"/>
    <property type="match status" value="1"/>
</dbReference>
<evidence type="ECO:0000313" key="1">
    <source>
        <dbReference type="EMBL" id="CAA9566512.1"/>
    </source>
</evidence>
<gene>
    <name evidence="1" type="ORF">AVDCRST_MAG19-2307</name>
</gene>
<name>A0A6J4V4F9_9BACT</name>